<evidence type="ECO:0000313" key="1">
    <source>
        <dbReference type="EMBL" id="KAJ2761056.1"/>
    </source>
</evidence>
<proteinExistence type="predicted"/>
<comment type="caution">
    <text evidence="1">The sequence shown here is derived from an EMBL/GenBank/DDBJ whole genome shotgun (WGS) entry which is preliminary data.</text>
</comment>
<accession>A0ACC1JKF0</accession>
<keyword evidence="2" id="KW-1185">Reference proteome</keyword>
<protein>
    <submittedName>
        <fullName evidence="1">Nucleoporin nup84</fullName>
    </submittedName>
</protein>
<reference evidence="1" key="1">
    <citation type="submission" date="2022-07" db="EMBL/GenBank/DDBJ databases">
        <title>Phylogenomic reconstructions and comparative analyses of Kickxellomycotina fungi.</title>
        <authorList>
            <person name="Reynolds N.K."/>
            <person name="Stajich J.E."/>
            <person name="Barry K."/>
            <person name="Grigoriev I.V."/>
            <person name="Crous P."/>
            <person name="Smith M.E."/>
        </authorList>
    </citation>
    <scope>NUCLEOTIDE SEQUENCE</scope>
    <source>
        <strain evidence="1">CBS 109366</strain>
    </source>
</reference>
<sequence length="383" mass="41543">MRHVFTAIATHDSAALRLESAAPFHRLQKALIEDTFVEYVTEFARALRAANESAADDCPELLRLVVHIALYLRRLGADLPAEVVSDVLESYIAHLAESHRELVATYVAHMPTVVQTDVYARFLQGIADPAPIRLQLLRLAGRHGLDQAAIAKRTAERVLHCCAGGSDDDSPMDTEADPAFELAEPAEPLTDVELVQIRAIEWVTSSPRLYEHALIEVCGLARRFLLAGRTNAAAHLFNSLPEDFVQHDWVAKADSAAAAAAAAAADEDGGGSSGSVASTPSRSGLIRRGPAGKAQRASSATAGCAVGDDTTSHFHEYIHLLSLCDALAHYSTWAETLCKQPATKPDQGARQQAQWLEWRAGLSLATDQAVEMFRDRLLEVDWL</sequence>
<name>A0ACC1JKF0_9FUNG</name>
<gene>
    <name evidence="1" type="primary">NUP84_1</name>
    <name evidence="1" type="ORF">IWQ57_006148</name>
</gene>
<organism evidence="1 2">
    <name type="scientific">Coemansia nantahalensis</name>
    <dbReference type="NCBI Taxonomy" id="2789366"/>
    <lineage>
        <taxon>Eukaryota</taxon>
        <taxon>Fungi</taxon>
        <taxon>Fungi incertae sedis</taxon>
        <taxon>Zoopagomycota</taxon>
        <taxon>Kickxellomycotina</taxon>
        <taxon>Kickxellomycetes</taxon>
        <taxon>Kickxellales</taxon>
        <taxon>Kickxellaceae</taxon>
        <taxon>Coemansia</taxon>
    </lineage>
</organism>
<evidence type="ECO:0000313" key="2">
    <source>
        <dbReference type="Proteomes" id="UP001140234"/>
    </source>
</evidence>
<dbReference type="EMBL" id="JANBUJ010003329">
    <property type="protein sequence ID" value="KAJ2761056.1"/>
    <property type="molecule type" value="Genomic_DNA"/>
</dbReference>
<dbReference type="Proteomes" id="UP001140234">
    <property type="component" value="Unassembled WGS sequence"/>
</dbReference>
<feature type="non-terminal residue" evidence="1">
    <location>
        <position position="383"/>
    </location>
</feature>